<dbReference type="InterPro" id="IPR006206">
    <property type="entry name" value="Mevalonate/galactokinase"/>
</dbReference>
<name>A0A1Z5J8N0_FISSO</name>
<dbReference type="SUPFAM" id="SSF54211">
    <property type="entry name" value="Ribosomal protein S5 domain 2-like"/>
    <property type="match status" value="1"/>
</dbReference>
<dbReference type="GO" id="GO:0004335">
    <property type="term" value="F:galactokinase activity"/>
    <property type="evidence" value="ECO:0007669"/>
    <property type="project" value="UniProtKB-EC"/>
</dbReference>
<dbReference type="InterPro" id="IPR013750">
    <property type="entry name" value="GHMP_kinase_C_dom"/>
</dbReference>
<dbReference type="InterPro" id="IPR019741">
    <property type="entry name" value="Galactokinase_CS"/>
</dbReference>
<dbReference type="InterPro" id="IPR006204">
    <property type="entry name" value="GHMP_kinase_N_dom"/>
</dbReference>
<dbReference type="Gene3D" id="3.30.70.890">
    <property type="entry name" value="GHMP kinase, C-terminal domain"/>
    <property type="match status" value="1"/>
</dbReference>
<reference evidence="13 14" key="1">
    <citation type="journal article" date="2015" name="Plant Cell">
        <title>Oil accumulation by the oleaginous diatom Fistulifera solaris as revealed by the genome and transcriptome.</title>
        <authorList>
            <person name="Tanaka T."/>
            <person name="Maeda Y."/>
            <person name="Veluchamy A."/>
            <person name="Tanaka M."/>
            <person name="Abida H."/>
            <person name="Marechal E."/>
            <person name="Bowler C."/>
            <person name="Muto M."/>
            <person name="Sunaga Y."/>
            <person name="Tanaka M."/>
            <person name="Yoshino T."/>
            <person name="Taniguchi T."/>
            <person name="Fukuda Y."/>
            <person name="Nemoto M."/>
            <person name="Matsumoto M."/>
            <person name="Wong P.S."/>
            <person name="Aburatani S."/>
            <person name="Fujibuchi W."/>
        </authorList>
    </citation>
    <scope>NUCLEOTIDE SEQUENCE [LARGE SCALE GENOMIC DNA]</scope>
    <source>
        <strain evidence="13 14">JPCC DA0580</strain>
    </source>
</reference>
<keyword evidence="5" id="KW-0547">Nucleotide-binding</keyword>
<dbReference type="InterPro" id="IPR020568">
    <property type="entry name" value="Ribosomal_Su5_D2-typ_SF"/>
</dbReference>
<dbReference type="InterPro" id="IPR036554">
    <property type="entry name" value="GHMP_kinase_C_sf"/>
</dbReference>
<evidence type="ECO:0000256" key="7">
    <source>
        <dbReference type="ARBA" id="ARBA00022840"/>
    </source>
</evidence>
<dbReference type="PANTHER" id="PTHR10457">
    <property type="entry name" value="MEVALONATE KINASE/GALACTOKINASE"/>
    <property type="match status" value="1"/>
</dbReference>
<gene>
    <name evidence="13" type="ORF">FisN_3Lh507</name>
</gene>
<accession>A0A1Z5J8N0</accession>
<dbReference type="OrthoDB" id="275179at2759"/>
<evidence type="ECO:0000256" key="1">
    <source>
        <dbReference type="ARBA" id="ARBA00004229"/>
    </source>
</evidence>
<keyword evidence="4" id="KW-0479">Metal-binding</keyword>
<dbReference type="GO" id="GO:0046872">
    <property type="term" value="F:metal ion binding"/>
    <property type="evidence" value="ECO:0007669"/>
    <property type="project" value="UniProtKB-KW"/>
</dbReference>
<dbReference type="Pfam" id="PF10509">
    <property type="entry name" value="GalKase_gal_bdg"/>
    <property type="match status" value="1"/>
</dbReference>
<dbReference type="GO" id="GO:0005524">
    <property type="term" value="F:ATP binding"/>
    <property type="evidence" value="ECO:0007669"/>
    <property type="project" value="UniProtKB-KW"/>
</dbReference>
<dbReference type="PRINTS" id="PR00959">
    <property type="entry name" value="MEVGALKINASE"/>
</dbReference>
<comment type="similarity">
    <text evidence="2">Belongs to the GHMP kinase family. GalK subfamily.</text>
</comment>
<dbReference type="InParanoid" id="A0A1Z5J8N0"/>
<sequence>MSETHHPPKLANTKLPTNVSKLVDEAKNLYKSKLAYLAETHKPPAFIVCAPGRVNLIGEHTDYNDGYCLPMAIDYQVVAYGTGFVHTGKGSGPTTIRLRMISSQKNDGDDLVEERKLAVNALTPPDETTPKSWTNYVVGTIVQYVPDLPHEGCTLDLAISFASDVPIGAGLSSSAALETATATLLECFMHDMAFSATSSGDIKRERAIRCQKAENEWALSPCGIMDQYVSSAAEKNNCMLLDCQSLEITQIPFKQAEDTPAIVVANSNVAHEIADGEYGKRRRECADAVSTMQNIPLYHVLSLRDANLQDCEDAREKMGDIIYRRAKHVVTENKRVLECKTALKMGLWDRVGALMNDSHASLKDDFDVSCEEVDLLVETAQKVEGVYGSRITGGGFGGCTITLVKKDKVEELTEALKGAYKAKYDKECDVFVTTASAGARVLAVDVDCKPH</sequence>
<evidence type="ECO:0000313" key="13">
    <source>
        <dbReference type="EMBL" id="GAX10306.1"/>
    </source>
</evidence>
<dbReference type="Proteomes" id="UP000198406">
    <property type="component" value="Unassembled WGS sequence"/>
</dbReference>
<dbReference type="PROSITE" id="PS00627">
    <property type="entry name" value="GHMP_KINASES_ATP"/>
    <property type="match status" value="1"/>
</dbReference>
<comment type="subcellular location">
    <subcellularLocation>
        <location evidence="1">Plastid</location>
        <location evidence="1">Chloroplast</location>
    </subcellularLocation>
</comment>
<evidence type="ECO:0000259" key="12">
    <source>
        <dbReference type="Pfam" id="PF10509"/>
    </source>
</evidence>
<dbReference type="AlphaFoldDB" id="A0A1Z5J8N0"/>
<keyword evidence="6 13" id="KW-0418">Kinase</keyword>
<proteinExistence type="inferred from homology"/>
<feature type="domain" description="Galactokinase N-terminal" evidence="12">
    <location>
        <begin position="41"/>
        <end position="79"/>
    </location>
</feature>
<evidence type="ECO:0000256" key="9">
    <source>
        <dbReference type="ARBA" id="ARBA00023277"/>
    </source>
</evidence>
<dbReference type="InterPro" id="IPR006203">
    <property type="entry name" value="GHMP_knse_ATP-bd_CS"/>
</dbReference>
<keyword evidence="3 13" id="KW-0808">Transferase</keyword>
<keyword evidence="8" id="KW-0460">Magnesium</keyword>
<evidence type="ECO:0000313" key="14">
    <source>
        <dbReference type="Proteomes" id="UP000198406"/>
    </source>
</evidence>
<organism evidence="13 14">
    <name type="scientific">Fistulifera solaris</name>
    <name type="common">Oleaginous diatom</name>
    <dbReference type="NCBI Taxonomy" id="1519565"/>
    <lineage>
        <taxon>Eukaryota</taxon>
        <taxon>Sar</taxon>
        <taxon>Stramenopiles</taxon>
        <taxon>Ochrophyta</taxon>
        <taxon>Bacillariophyta</taxon>
        <taxon>Bacillariophyceae</taxon>
        <taxon>Bacillariophycidae</taxon>
        <taxon>Naviculales</taxon>
        <taxon>Naviculaceae</taxon>
        <taxon>Fistulifera</taxon>
    </lineage>
</organism>
<dbReference type="InterPro" id="IPR019539">
    <property type="entry name" value="GalKase_N"/>
</dbReference>
<dbReference type="NCBIfam" id="TIGR00131">
    <property type="entry name" value="gal_kin"/>
    <property type="match status" value="1"/>
</dbReference>
<dbReference type="FunFam" id="3.30.70.890:FF:000001">
    <property type="entry name" value="Galactokinase"/>
    <property type="match status" value="1"/>
</dbReference>
<dbReference type="PANTHER" id="PTHR10457:SF7">
    <property type="entry name" value="GALACTOKINASE-RELATED"/>
    <property type="match status" value="1"/>
</dbReference>
<dbReference type="EMBL" id="BDSP01000016">
    <property type="protein sequence ID" value="GAX10306.1"/>
    <property type="molecule type" value="Genomic_DNA"/>
</dbReference>
<keyword evidence="9" id="KW-0119">Carbohydrate metabolism</keyword>
<dbReference type="Gene3D" id="3.30.230.10">
    <property type="match status" value="1"/>
</dbReference>
<feature type="domain" description="GHMP kinase C-terminal" evidence="11">
    <location>
        <begin position="342"/>
        <end position="421"/>
    </location>
</feature>
<evidence type="ECO:0000259" key="11">
    <source>
        <dbReference type="Pfam" id="PF08544"/>
    </source>
</evidence>
<evidence type="ECO:0000256" key="4">
    <source>
        <dbReference type="ARBA" id="ARBA00022723"/>
    </source>
</evidence>
<dbReference type="Pfam" id="PF08544">
    <property type="entry name" value="GHMP_kinases_C"/>
    <property type="match status" value="1"/>
</dbReference>
<protein>
    <submittedName>
        <fullName evidence="13">Galactokinase</fullName>
        <ecNumber evidence="13">2.7.1.6</ecNumber>
    </submittedName>
</protein>
<dbReference type="EC" id="2.7.1.6" evidence="13"/>
<evidence type="ECO:0000256" key="2">
    <source>
        <dbReference type="ARBA" id="ARBA00006566"/>
    </source>
</evidence>
<dbReference type="SUPFAM" id="SSF55060">
    <property type="entry name" value="GHMP Kinase, C-terminal domain"/>
    <property type="match status" value="1"/>
</dbReference>
<keyword evidence="14" id="KW-1185">Reference proteome</keyword>
<dbReference type="PROSITE" id="PS00106">
    <property type="entry name" value="GALACTOKINASE"/>
    <property type="match status" value="1"/>
</dbReference>
<dbReference type="Pfam" id="PF00288">
    <property type="entry name" value="GHMP_kinases_N"/>
    <property type="match status" value="1"/>
</dbReference>
<dbReference type="InterPro" id="IPR000705">
    <property type="entry name" value="Galactokinase"/>
</dbReference>
<evidence type="ECO:0000259" key="10">
    <source>
        <dbReference type="Pfam" id="PF00288"/>
    </source>
</evidence>
<dbReference type="GO" id="GO:0005829">
    <property type="term" value="C:cytosol"/>
    <property type="evidence" value="ECO:0007669"/>
    <property type="project" value="TreeGrafter"/>
</dbReference>
<dbReference type="PRINTS" id="PR00473">
    <property type="entry name" value="GALCTOKINASE"/>
</dbReference>
<evidence type="ECO:0000256" key="6">
    <source>
        <dbReference type="ARBA" id="ARBA00022777"/>
    </source>
</evidence>
<evidence type="ECO:0000256" key="5">
    <source>
        <dbReference type="ARBA" id="ARBA00022741"/>
    </source>
</evidence>
<evidence type="ECO:0000256" key="8">
    <source>
        <dbReference type="ARBA" id="ARBA00022842"/>
    </source>
</evidence>
<dbReference type="GO" id="GO:0006012">
    <property type="term" value="P:galactose metabolic process"/>
    <property type="evidence" value="ECO:0007669"/>
    <property type="project" value="InterPro"/>
</dbReference>
<dbReference type="InterPro" id="IPR014721">
    <property type="entry name" value="Ribsml_uS5_D2-typ_fold_subgr"/>
</dbReference>
<comment type="caution">
    <text evidence="13">The sequence shown here is derived from an EMBL/GenBank/DDBJ whole genome shotgun (WGS) entry which is preliminary data.</text>
</comment>
<dbReference type="PIRSF" id="PIRSF000530">
    <property type="entry name" value="Galactokinase"/>
    <property type="match status" value="1"/>
</dbReference>
<keyword evidence="7" id="KW-0067">ATP-binding</keyword>
<evidence type="ECO:0000256" key="3">
    <source>
        <dbReference type="ARBA" id="ARBA00022679"/>
    </source>
</evidence>
<dbReference type="GO" id="GO:0009507">
    <property type="term" value="C:chloroplast"/>
    <property type="evidence" value="ECO:0007669"/>
    <property type="project" value="UniProtKB-SubCell"/>
</dbReference>
<feature type="domain" description="GHMP kinase N-terminal" evidence="10">
    <location>
        <begin position="135"/>
        <end position="230"/>
    </location>
</feature>